<feature type="domain" description="Radical SAM core" evidence="16">
    <location>
        <begin position="148"/>
        <end position="378"/>
    </location>
</feature>
<dbReference type="Gene3D" id="3.80.30.20">
    <property type="entry name" value="tm_1862 like domain"/>
    <property type="match status" value="1"/>
</dbReference>
<dbReference type="PROSITE" id="PS51449">
    <property type="entry name" value="MTTASE_N"/>
    <property type="match status" value="1"/>
</dbReference>
<evidence type="ECO:0000256" key="12">
    <source>
        <dbReference type="ARBA" id="ARBA00081141"/>
    </source>
</evidence>
<keyword evidence="7 13" id="KW-0411">Iron-sulfur</keyword>
<evidence type="ECO:0000313" key="18">
    <source>
        <dbReference type="Proteomes" id="UP000045545"/>
    </source>
</evidence>
<dbReference type="AlphaFoldDB" id="A0A0E4C8H9"/>
<evidence type="ECO:0000256" key="10">
    <source>
        <dbReference type="ARBA" id="ARBA00068570"/>
    </source>
</evidence>
<comment type="subcellular location">
    <subcellularLocation>
        <location evidence="13">Cytoplasm</location>
    </subcellularLocation>
</comment>
<comment type="catalytic activity">
    <reaction evidence="9 13">
        <text>N(6)-dimethylallyladenosine(37) in tRNA + (sulfur carrier)-SH + AH2 + 2 S-adenosyl-L-methionine = 2-methylsulfanyl-N(6)-dimethylallyladenosine(37) in tRNA + (sulfur carrier)-H + 5'-deoxyadenosine + L-methionine + A + S-adenosyl-L-homocysteine + 2 H(+)</text>
        <dbReference type="Rhea" id="RHEA:37067"/>
        <dbReference type="Rhea" id="RHEA-COMP:10375"/>
        <dbReference type="Rhea" id="RHEA-COMP:10376"/>
        <dbReference type="Rhea" id="RHEA-COMP:14737"/>
        <dbReference type="Rhea" id="RHEA-COMP:14739"/>
        <dbReference type="ChEBI" id="CHEBI:13193"/>
        <dbReference type="ChEBI" id="CHEBI:15378"/>
        <dbReference type="ChEBI" id="CHEBI:17319"/>
        <dbReference type="ChEBI" id="CHEBI:17499"/>
        <dbReference type="ChEBI" id="CHEBI:29917"/>
        <dbReference type="ChEBI" id="CHEBI:57844"/>
        <dbReference type="ChEBI" id="CHEBI:57856"/>
        <dbReference type="ChEBI" id="CHEBI:59789"/>
        <dbReference type="ChEBI" id="CHEBI:64428"/>
        <dbReference type="ChEBI" id="CHEBI:74415"/>
        <dbReference type="ChEBI" id="CHEBI:74417"/>
        <dbReference type="EC" id="2.8.4.3"/>
    </reaction>
</comment>
<dbReference type="Gene3D" id="3.40.50.12160">
    <property type="entry name" value="Methylthiotransferase, N-terminal domain"/>
    <property type="match status" value="1"/>
</dbReference>
<dbReference type="InterPro" id="IPR007197">
    <property type="entry name" value="rSAM"/>
</dbReference>
<dbReference type="Pfam" id="PF00919">
    <property type="entry name" value="UPF0004"/>
    <property type="match status" value="1"/>
</dbReference>
<proteinExistence type="inferred from homology"/>
<gene>
    <name evidence="13" type="primary">miaB</name>
    <name evidence="17" type="ORF">1255</name>
</gene>
<dbReference type="PANTHER" id="PTHR43020:SF2">
    <property type="entry name" value="MITOCHONDRIAL TRNA METHYLTHIOTRANSFERASE CDK5RAP1"/>
    <property type="match status" value="1"/>
</dbReference>
<reference evidence="17 18" key="1">
    <citation type="submission" date="2015-03" db="EMBL/GenBank/DDBJ databases">
        <authorList>
            <person name="Murphy D."/>
        </authorList>
    </citation>
    <scope>NUCLEOTIDE SEQUENCE [LARGE SCALE GENOMIC DNA]</scope>
    <source>
        <strain evidence="17 18">OL-4</strain>
    </source>
</reference>
<dbReference type="PROSITE" id="PS50926">
    <property type="entry name" value="TRAM"/>
    <property type="match status" value="1"/>
</dbReference>
<accession>A0A0E4C8H9</accession>
<feature type="binding site" evidence="13">
    <location>
        <position position="162"/>
    </location>
    <ligand>
        <name>[4Fe-4S] cluster</name>
        <dbReference type="ChEBI" id="CHEBI:49883"/>
        <label>2</label>
        <note>4Fe-4S-S-AdoMet</note>
    </ligand>
</feature>
<keyword evidence="5 13" id="KW-0479">Metal-binding</keyword>
<evidence type="ECO:0000256" key="13">
    <source>
        <dbReference type="HAMAP-Rule" id="MF_01864"/>
    </source>
</evidence>
<dbReference type="Pfam" id="PF04055">
    <property type="entry name" value="Radical_SAM"/>
    <property type="match status" value="1"/>
</dbReference>
<dbReference type="OrthoDB" id="9805215at2"/>
<dbReference type="SFLD" id="SFLDS00029">
    <property type="entry name" value="Radical_SAM"/>
    <property type="match status" value="1"/>
</dbReference>
<feature type="domain" description="TRAM" evidence="14">
    <location>
        <begin position="381"/>
        <end position="444"/>
    </location>
</feature>
<dbReference type="FunFam" id="3.80.30.20:FF:000001">
    <property type="entry name" value="tRNA-2-methylthio-N(6)-dimethylallyladenosine synthase 2"/>
    <property type="match status" value="1"/>
</dbReference>
<keyword evidence="13" id="KW-0963">Cytoplasm</keyword>
<evidence type="ECO:0000256" key="8">
    <source>
        <dbReference type="ARBA" id="ARBA00033765"/>
    </source>
</evidence>
<dbReference type="SUPFAM" id="SSF102114">
    <property type="entry name" value="Radical SAM enzymes"/>
    <property type="match status" value="1"/>
</dbReference>
<feature type="binding site" evidence="13">
    <location>
        <position position="54"/>
    </location>
    <ligand>
        <name>[4Fe-4S] cluster</name>
        <dbReference type="ChEBI" id="CHEBI:49883"/>
        <label>1</label>
    </ligand>
</feature>
<dbReference type="RefSeq" id="WP_046496673.1">
    <property type="nucleotide sequence ID" value="NZ_CGIH01000025.1"/>
</dbReference>
<dbReference type="InterPro" id="IPR013848">
    <property type="entry name" value="Methylthiotransferase_N"/>
</dbReference>
<dbReference type="GO" id="GO:0046872">
    <property type="term" value="F:metal ion binding"/>
    <property type="evidence" value="ECO:0007669"/>
    <property type="project" value="UniProtKB-KW"/>
</dbReference>
<comment type="cofactor">
    <cofactor evidence="13">
        <name>[4Fe-4S] cluster</name>
        <dbReference type="ChEBI" id="CHEBI:49883"/>
    </cofactor>
    <text evidence="13">Binds 2 [4Fe-4S] clusters. One cluster is coordinated with 3 cysteines and an exchangeable S-adenosyl-L-methionine.</text>
</comment>
<evidence type="ECO:0000256" key="1">
    <source>
        <dbReference type="ARBA" id="ARBA00003234"/>
    </source>
</evidence>
<evidence type="ECO:0000256" key="5">
    <source>
        <dbReference type="ARBA" id="ARBA00022723"/>
    </source>
</evidence>
<keyword evidence="2 13" id="KW-0004">4Fe-4S</keyword>
<comment type="similarity">
    <text evidence="13">Belongs to the methylthiotransferase family. MiaB subfamily.</text>
</comment>
<keyword evidence="13" id="KW-0819">tRNA processing</keyword>
<name>A0A0E4C8H9_9FIRM</name>
<dbReference type="PROSITE" id="PS51918">
    <property type="entry name" value="RADICAL_SAM"/>
    <property type="match status" value="1"/>
</dbReference>
<dbReference type="InterPro" id="IPR006463">
    <property type="entry name" value="MiaB_methiolase"/>
</dbReference>
<keyword evidence="4 13" id="KW-0949">S-adenosyl-L-methionine</keyword>
<dbReference type="GO" id="GO:0005829">
    <property type="term" value="C:cytosol"/>
    <property type="evidence" value="ECO:0007669"/>
    <property type="project" value="TreeGrafter"/>
</dbReference>
<evidence type="ECO:0000256" key="4">
    <source>
        <dbReference type="ARBA" id="ARBA00022691"/>
    </source>
</evidence>
<dbReference type="SFLD" id="SFLDG01082">
    <property type="entry name" value="B12-binding_domain_containing"/>
    <property type="match status" value="1"/>
</dbReference>
<keyword evidence="18" id="KW-1185">Reference proteome</keyword>
<dbReference type="PANTHER" id="PTHR43020">
    <property type="entry name" value="CDK5 REGULATORY SUBUNIT-ASSOCIATED PROTEIN 1"/>
    <property type="match status" value="1"/>
</dbReference>
<evidence type="ECO:0000313" key="17">
    <source>
        <dbReference type="EMBL" id="CFX45783.1"/>
    </source>
</evidence>
<dbReference type="SMART" id="SM00729">
    <property type="entry name" value="Elp3"/>
    <property type="match status" value="1"/>
</dbReference>
<dbReference type="NCBIfam" id="TIGR01574">
    <property type="entry name" value="miaB-methiolase"/>
    <property type="match status" value="1"/>
</dbReference>
<evidence type="ECO:0000256" key="7">
    <source>
        <dbReference type="ARBA" id="ARBA00023014"/>
    </source>
</evidence>
<dbReference type="InterPro" id="IPR058240">
    <property type="entry name" value="rSAM_sf"/>
</dbReference>
<dbReference type="GO" id="GO:0035597">
    <property type="term" value="F:tRNA-2-methylthio-N(6)-dimethylallyladenosine(37) synthase activity"/>
    <property type="evidence" value="ECO:0007669"/>
    <property type="project" value="UniProtKB-EC"/>
</dbReference>
<feature type="binding site" evidence="13">
    <location>
        <position position="169"/>
    </location>
    <ligand>
        <name>[4Fe-4S] cluster</name>
        <dbReference type="ChEBI" id="CHEBI:49883"/>
        <label>2</label>
        <note>4Fe-4S-S-AdoMet</note>
    </ligand>
</feature>
<feature type="binding site" evidence="13">
    <location>
        <position position="18"/>
    </location>
    <ligand>
        <name>[4Fe-4S] cluster</name>
        <dbReference type="ChEBI" id="CHEBI:49883"/>
        <label>1</label>
    </ligand>
</feature>
<sequence>MDNQGPLTRSFYLLTYGCQMNTRDSEIISGLMKNNGFIAAARLEEADLVIFNTCSVRHSAENKVYGKLGEVNKLKLSRPGMLIAFGGCMAQLPEVVSKLKNRGVDIIFGTHNLHQLPQLVERVLSGEKKAIEVWDEHGEVIEELPSVRQEGVSAFVNIMYGCDNFCSYCIVPYTRGRERSRRPQDIIKELQELAGDGFKEVTLLGQNVNSYGRGLNEIIDFAELLQMADKVEGLERIRFTTSHPKDVSDRLIDTIAEGRKICEHIHVPLQAGSNTVLKRMNRGYTREHYLELTQKMRERIPGVSITSDLIVGFPGETEADFQDTLDMVQKVRFNGAFTFMYSVRTGTVAQKYSDQIELAVKQERLMRLNQEQYKIALNINKGLEGSVQEVLVDGPSKTNPAKLTGRTRQNHIVIFSGAEDLIGKLINVKITEGKTFSIFGQLQEETNEP</sequence>
<protein>
    <recommendedName>
        <fullName evidence="10 13">tRNA-2-methylthio-N(6)-dimethylallyladenosine synthase</fullName>
        <ecNumber evidence="8 13">2.8.4.3</ecNumber>
    </recommendedName>
    <alternativeName>
        <fullName evidence="12 13">(Dimethylallyl)adenosine tRNA methylthiotransferase MiaB</fullName>
    </alternativeName>
    <alternativeName>
        <fullName evidence="11 13">tRNA-i(6)A37 methylthiotransferase</fullName>
    </alternativeName>
</protein>
<evidence type="ECO:0000259" key="14">
    <source>
        <dbReference type="PROSITE" id="PS50926"/>
    </source>
</evidence>
<evidence type="ECO:0000256" key="9">
    <source>
        <dbReference type="ARBA" id="ARBA00051425"/>
    </source>
</evidence>
<dbReference type="InterPro" id="IPR005839">
    <property type="entry name" value="Methylthiotransferase"/>
</dbReference>
<dbReference type="EC" id="2.8.4.3" evidence="8 13"/>
<dbReference type="STRING" id="690567.1255"/>
<dbReference type="GO" id="GO:0051539">
    <property type="term" value="F:4 iron, 4 sulfur cluster binding"/>
    <property type="evidence" value="ECO:0007669"/>
    <property type="project" value="UniProtKB-UniRule"/>
</dbReference>
<organism evidence="17 18">
    <name type="scientific">Syntrophomonas zehnderi OL-4</name>
    <dbReference type="NCBI Taxonomy" id="690567"/>
    <lineage>
        <taxon>Bacteria</taxon>
        <taxon>Bacillati</taxon>
        <taxon>Bacillota</taxon>
        <taxon>Clostridia</taxon>
        <taxon>Eubacteriales</taxon>
        <taxon>Syntrophomonadaceae</taxon>
        <taxon>Syntrophomonas</taxon>
    </lineage>
</organism>
<dbReference type="InterPro" id="IPR020612">
    <property type="entry name" value="Methylthiotransferase_CS"/>
</dbReference>
<comment type="subunit">
    <text evidence="13">Monomer.</text>
</comment>
<dbReference type="NCBIfam" id="TIGR00089">
    <property type="entry name" value="MiaB/RimO family radical SAM methylthiotransferase"/>
    <property type="match status" value="1"/>
</dbReference>
<evidence type="ECO:0000256" key="11">
    <source>
        <dbReference type="ARBA" id="ARBA00080698"/>
    </source>
</evidence>
<dbReference type="FunFam" id="3.40.50.12160:FF:000003">
    <property type="entry name" value="CDK5 regulatory subunit-associated protein 1"/>
    <property type="match status" value="1"/>
</dbReference>
<dbReference type="InterPro" id="IPR023404">
    <property type="entry name" value="rSAM_horseshoe"/>
</dbReference>
<dbReference type="PROSITE" id="PS01278">
    <property type="entry name" value="MTTASE_RADICAL"/>
    <property type="match status" value="1"/>
</dbReference>
<dbReference type="InterPro" id="IPR038135">
    <property type="entry name" value="Methylthiotransferase_N_sf"/>
</dbReference>
<dbReference type="HAMAP" id="MF_01864">
    <property type="entry name" value="tRNA_metthiotr_MiaB"/>
    <property type="match status" value="1"/>
</dbReference>
<keyword evidence="3 13" id="KW-0808">Transferase</keyword>
<feature type="binding site" evidence="13">
    <location>
        <position position="88"/>
    </location>
    <ligand>
        <name>[4Fe-4S] cluster</name>
        <dbReference type="ChEBI" id="CHEBI:49883"/>
        <label>1</label>
    </ligand>
</feature>
<dbReference type="InterPro" id="IPR002792">
    <property type="entry name" value="TRAM_dom"/>
</dbReference>
<evidence type="ECO:0000256" key="2">
    <source>
        <dbReference type="ARBA" id="ARBA00022485"/>
    </source>
</evidence>
<evidence type="ECO:0000259" key="15">
    <source>
        <dbReference type="PROSITE" id="PS51449"/>
    </source>
</evidence>
<feature type="binding site" evidence="13">
    <location>
        <position position="166"/>
    </location>
    <ligand>
        <name>[4Fe-4S] cluster</name>
        <dbReference type="ChEBI" id="CHEBI:49883"/>
        <label>2</label>
        <note>4Fe-4S-S-AdoMet</note>
    </ligand>
</feature>
<dbReference type="EMBL" id="CGIH01000025">
    <property type="protein sequence ID" value="CFX45783.1"/>
    <property type="molecule type" value="Genomic_DNA"/>
</dbReference>
<evidence type="ECO:0000256" key="3">
    <source>
        <dbReference type="ARBA" id="ARBA00022679"/>
    </source>
</evidence>
<evidence type="ECO:0000256" key="6">
    <source>
        <dbReference type="ARBA" id="ARBA00023004"/>
    </source>
</evidence>
<dbReference type="Pfam" id="PF01938">
    <property type="entry name" value="TRAM"/>
    <property type="match status" value="1"/>
</dbReference>
<dbReference type="CDD" id="cd01335">
    <property type="entry name" value="Radical_SAM"/>
    <property type="match status" value="1"/>
</dbReference>
<comment type="function">
    <text evidence="1 13">Catalyzes the methylthiolation of N6-(dimethylallyl)adenosine (i(6)A), leading to the formation of 2-methylthio-N6-(dimethylallyl)adenosine (ms(2)i(6)A) at position 37 in tRNAs that read codons beginning with uridine.</text>
</comment>
<evidence type="ECO:0000259" key="16">
    <source>
        <dbReference type="PROSITE" id="PS51918"/>
    </source>
</evidence>
<feature type="domain" description="MTTase N-terminal" evidence="15">
    <location>
        <begin position="9"/>
        <end position="125"/>
    </location>
</feature>
<keyword evidence="6 13" id="KW-0408">Iron</keyword>
<dbReference type="SFLD" id="SFLDF00273">
    <property type="entry name" value="(dimethylallyl)adenosine_tRNA"/>
    <property type="match status" value="1"/>
</dbReference>
<dbReference type="SFLD" id="SFLDG01061">
    <property type="entry name" value="methylthiotransferase"/>
    <property type="match status" value="1"/>
</dbReference>
<dbReference type="InterPro" id="IPR006638">
    <property type="entry name" value="Elp3/MiaA/NifB-like_rSAM"/>
</dbReference>
<dbReference type="Proteomes" id="UP000045545">
    <property type="component" value="Unassembled WGS sequence"/>
</dbReference>